<dbReference type="InterPro" id="IPR011042">
    <property type="entry name" value="6-blade_b-propeller_TolB-like"/>
</dbReference>
<proteinExistence type="predicted"/>
<dbReference type="PANTHER" id="PTHR11799">
    <property type="entry name" value="PARAOXONASE"/>
    <property type="match status" value="1"/>
</dbReference>
<evidence type="ECO:0000313" key="2">
    <source>
        <dbReference type="Proteomes" id="UP000033710"/>
    </source>
</evidence>
<dbReference type="PANTHER" id="PTHR11799:SF12">
    <property type="entry name" value="PARAOXONASE-RELATED"/>
    <property type="match status" value="1"/>
</dbReference>
<dbReference type="KEGG" id="ssck:SPSK_02462"/>
<dbReference type="OrthoDB" id="5307922at2759"/>
<dbReference type="VEuPathDB" id="FungiDB:SPSK_02462"/>
<dbReference type="EMBL" id="AXCR01000006">
    <property type="protein sequence ID" value="KJR86532.1"/>
    <property type="molecule type" value="Genomic_DNA"/>
</dbReference>
<protein>
    <submittedName>
        <fullName evidence="1">Uncharacterized protein</fullName>
    </submittedName>
</protein>
<comment type="caution">
    <text evidence="1">The sequence shown here is derived from an EMBL/GenBank/DDBJ whole genome shotgun (WGS) entry which is preliminary data.</text>
</comment>
<reference evidence="1 2" key="2">
    <citation type="journal article" date="2015" name="Eukaryot. Cell">
        <title>Asexual propagation of a virulent clone complex in a human and feline outbreak of sporotrichosis.</title>
        <authorList>
            <person name="Teixeira Mde M."/>
            <person name="Rodrigues A.M."/>
            <person name="Tsui C.K."/>
            <person name="de Almeida L.G."/>
            <person name="Van Diepeningen A.D."/>
            <person name="van den Ende B.G."/>
            <person name="Fernandes G.F."/>
            <person name="Kano R."/>
            <person name="Hamelin R.C."/>
            <person name="Lopes-Bezerra L.M."/>
            <person name="Vasconcelos A.T."/>
            <person name="de Hoog S."/>
            <person name="de Camargo Z.P."/>
            <person name="Felipe M.S."/>
        </authorList>
    </citation>
    <scope>NUCLEOTIDE SEQUENCE [LARGE SCALE GENOMIC DNA]</scope>
    <source>
        <strain evidence="1 2">1099-18</strain>
    </source>
</reference>
<accession>A0A0F2MA66</accession>
<reference evidence="1 2" key="1">
    <citation type="journal article" date="2014" name="BMC Genomics">
        <title>Comparative genomics of the major fungal agents of human and animal Sporotrichosis: Sporothrix schenckii and Sporothrix brasiliensis.</title>
        <authorList>
            <person name="Teixeira M.M."/>
            <person name="de Almeida L.G."/>
            <person name="Kubitschek-Barreira P."/>
            <person name="Alves F.L."/>
            <person name="Kioshima E.S."/>
            <person name="Abadio A.K."/>
            <person name="Fernandes L."/>
            <person name="Derengowski L.S."/>
            <person name="Ferreira K.S."/>
            <person name="Souza R.C."/>
            <person name="Ruiz J.C."/>
            <person name="de Andrade N.C."/>
            <person name="Paes H.C."/>
            <person name="Nicola A.M."/>
            <person name="Albuquerque P."/>
            <person name="Gerber A.L."/>
            <person name="Martins V.P."/>
            <person name="Peconick L.D."/>
            <person name="Neto A.V."/>
            <person name="Chaucanez C.B."/>
            <person name="Silva P.A."/>
            <person name="Cunha O.L."/>
            <person name="de Oliveira F.F."/>
            <person name="dos Santos T.C."/>
            <person name="Barros A.L."/>
            <person name="Soares M.A."/>
            <person name="de Oliveira L.M."/>
            <person name="Marini M.M."/>
            <person name="Villalobos-Duno H."/>
            <person name="Cunha M.M."/>
            <person name="de Hoog S."/>
            <person name="da Silveira J.F."/>
            <person name="Henrissat B."/>
            <person name="Nino-Vega G.A."/>
            <person name="Cisalpino P.S."/>
            <person name="Mora-Montes H.M."/>
            <person name="Almeida S.R."/>
            <person name="Stajich J.E."/>
            <person name="Lopes-Bezerra L.M."/>
            <person name="Vasconcelos A.T."/>
            <person name="Felipe M.S."/>
        </authorList>
    </citation>
    <scope>NUCLEOTIDE SEQUENCE [LARGE SCALE GENOMIC DNA]</scope>
    <source>
        <strain evidence="1 2">1099-18</strain>
    </source>
</reference>
<dbReference type="Gene3D" id="2.120.10.30">
    <property type="entry name" value="TolB, C-terminal domain"/>
    <property type="match status" value="1"/>
</dbReference>
<dbReference type="AlphaFoldDB" id="A0A0F2MA66"/>
<dbReference type="RefSeq" id="XP_016589208.1">
    <property type="nucleotide sequence ID" value="XM_016729332.1"/>
</dbReference>
<organism evidence="1 2">
    <name type="scientific">Sporothrix schenckii 1099-18</name>
    <dbReference type="NCBI Taxonomy" id="1397361"/>
    <lineage>
        <taxon>Eukaryota</taxon>
        <taxon>Fungi</taxon>
        <taxon>Dikarya</taxon>
        <taxon>Ascomycota</taxon>
        <taxon>Pezizomycotina</taxon>
        <taxon>Sordariomycetes</taxon>
        <taxon>Sordariomycetidae</taxon>
        <taxon>Ophiostomatales</taxon>
        <taxon>Ophiostomataceae</taxon>
        <taxon>Sporothrix</taxon>
    </lineage>
</organism>
<evidence type="ECO:0000313" key="1">
    <source>
        <dbReference type="EMBL" id="KJR86532.1"/>
    </source>
</evidence>
<name>A0A0F2MA66_SPOSC</name>
<dbReference type="SUPFAM" id="SSF63829">
    <property type="entry name" value="Calcium-dependent phosphotriesterase"/>
    <property type="match status" value="1"/>
</dbReference>
<dbReference type="InterPro" id="IPR051288">
    <property type="entry name" value="Serum_paraoxonase/arylesterase"/>
</dbReference>
<sequence length="418" mass="44591">MVTVSSGRIAAAVAVAAAAAAAVFVPPVLVALADQLAAAAGHMHIDKAGRLQQWAASRPLNNGACVVETAANACEDVVVHAASSTVFAACGDPRGRAHWYPPAGQRDARGRLAVGSSFRETLFKHDLQSGVTTELRIEGVEGDFVTHGVDIWSPPDDPSTIHIFAVRHTRTGDSVSIFSHKLGTDTVVLVRDVRHPNIKTANGVAAVGLFEFYVTNDHYFFSDPWRTLEEHFGPWTWATNVQYCDAASEASLDCDVPEPSTTTVCKTVVGPFPAANGIAVWEDRLFVGDSQNGTLRVFQQRADHDVEYLSQVELGAAADNIKIDPSTGDLIVAVFPTVENLPAYLANVDKLGKELRVPAATLRLPKASDYAPELLYFDDGGVLSDMTAMALDPVNNVLVGAAVLQYGGFAVCKMGHSK</sequence>
<dbReference type="Proteomes" id="UP000033710">
    <property type="component" value="Unassembled WGS sequence"/>
</dbReference>
<dbReference type="GeneID" id="27664609"/>
<gene>
    <name evidence="1" type="ORF">SPSK_02462</name>
</gene>